<evidence type="ECO:0000256" key="2">
    <source>
        <dbReference type="ARBA" id="ARBA00022448"/>
    </source>
</evidence>
<name>A0A495DM88_9PROT</name>
<evidence type="ECO:0000256" key="6">
    <source>
        <dbReference type="ARBA" id="ARBA00023237"/>
    </source>
</evidence>
<dbReference type="EMBL" id="RBIM01000001">
    <property type="protein sequence ID" value="RKR03750.1"/>
    <property type="molecule type" value="Genomic_DNA"/>
</dbReference>
<dbReference type="InterPro" id="IPR006311">
    <property type="entry name" value="TAT_signal"/>
</dbReference>
<dbReference type="Pfam" id="PF00593">
    <property type="entry name" value="TonB_dep_Rec_b-barrel"/>
    <property type="match status" value="1"/>
</dbReference>
<dbReference type="Gene3D" id="3.55.50.30">
    <property type="match status" value="1"/>
</dbReference>
<dbReference type="AlphaFoldDB" id="A0A495DM88"/>
<keyword evidence="8" id="KW-0732">Signal</keyword>
<evidence type="ECO:0000256" key="4">
    <source>
        <dbReference type="ARBA" id="ARBA00023004"/>
    </source>
</evidence>
<dbReference type="Pfam" id="PF07715">
    <property type="entry name" value="Plug"/>
    <property type="match status" value="1"/>
</dbReference>
<dbReference type="GO" id="GO:0006826">
    <property type="term" value="P:iron ion transport"/>
    <property type="evidence" value="ECO:0007669"/>
    <property type="project" value="UniProtKB-KW"/>
</dbReference>
<dbReference type="Gene3D" id="2.40.170.20">
    <property type="entry name" value="TonB-dependent receptor, beta-barrel domain"/>
    <property type="match status" value="1"/>
</dbReference>
<dbReference type="OrthoDB" id="7051241at2"/>
<evidence type="ECO:0000256" key="8">
    <source>
        <dbReference type="SAM" id="SignalP"/>
    </source>
</evidence>
<keyword evidence="2" id="KW-0813">Transport</keyword>
<dbReference type="SMART" id="SM00965">
    <property type="entry name" value="STN"/>
    <property type="match status" value="1"/>
</dbReference>
<evidence type="ECO:0000256" key="7">
    <source>
        <dbReference type="RuleBase" id="RU003357"/>
    </source>
</evidence>
<evidence type="ECO:0000259" key="9">
    <source>
        <dbReference type="SMART" id="SM00965"/>
    </source>
</evidence>
<feature type="signal peptide" evidence="8">
    <location>
        <begin position="1"/>
        <end position="30"/>
    </location>
</feature>
<comment type="similarity">
    <text evidence="7">Belongs to the TonB-dependent receptor family.</text>
</comment>
<evidence type="ECO:0000313" key="11">
    <source>
        <dbReference type="Proteomes" id="UP000273675"/>
    </source>
</evidence>
<keyword evidence="6" id="KW-0998">Cell outer membrane</keyword>
<dbReference type="PANTHER" id="PTHR47234">
    <property type="match status" value="1"/>
</dbReference>
<keyword evidence="10" id="KW-0675">Receptor</keyword>
<dbReference type="GO" id="GO:0009279">
    <property type="term" value="C:cell outer membrane"/>
    <property type="evidence" value="ECO:0007669"/>
    <property type="project" value="UniProtKB-SubCell"/>
</dbReference>
<dbReference type="InterPro" id="IPR000531">
    <property type="entry name" value="Beta-barrel_TonB"/>
</dbReference>
<gene>
    <name evidence="10" type="ORF">C7435_0189</name>
</gene>
<feature type="chain" id="PRO_5019745284" evidence="8">
    <location>
        <begin position="31"/>
        <end position="1066"/>
    </location>
</feature>
<keyword evidence="4" id="KW-0408">Iron</keyword>
<evidence type="ECO:0000256" key="5">
    <source>
        <dbReference type="ARBA" id="ARBA00023136"/>
    </source>
</evidence>
<dbReference type="PANTHER" id="PTHR47234:SF2">
    <property type="entry name" value="TONB-DEPENDENT RECEPTOR"/>
    <property type="match status" value="1"/>
</dbReference>
<dbReference type="InterPro" id="IPR011662">
    <property type="entry name" value="Secretin/TonB_short_N"/>
</dbReference>
<accession>A0A495DM88</accession>
<dbReference type="SUPFAM" id="SSF56935">
    <property type="entry name" value="Porins"/>
    <property type="match status" value="1"/>
</dbReference>
<protein>
    <submittedName>
        <fullName evidence="10">TonB-dependent receptor-like protein</fullName>
    </submittedName>
</protein>
<proteinExistence type="inferred from homology"/>
<organism evidence="10 11">
    <name type="scientific">Maricaulis maris</name>
    <dbReference type="NCBI Taxonomy" id="74318"/>
    <lineage>
        <taxon>Bacteria</taxon>
        <taxon>Pseudomonadati</taxon>
        <taxon>Pseudomonadota</taxon>
        <taxon>Alphaproteobacteria</taxon>
        <taxon>Maricaulales</taxon>
        <taxon>Maricaulaceae</taxon>
        <taxon>Maricaulis</taxon>
    </lineage>
</organism>
<dbReference type="Gene3D" id="2.170.130.10">
    <property type="entry name" value="TonB-dependent receptor, plug domain"/>
    <property type="match status" value="1"/>
</dbReference>
<keyword evidence="5 7" id="KW-0472">Membrane</keyword>
<evidence type="ECO:0000313" key="10">
    <source>
        <dbReference type="EMBL" id="RKR03750.1"/>
    </source>
</evidence>
<comment type="caution">
    <text evidence="10">The sequence shown here is derived from an EMBL/GenBank/DDBJ whole genome shotgun (WGS) entry which is preliminary data.</text>
</comment>
<keyword evidence="3" id="KW-0406">Ion transport</keyword>
<dbReference type="InterPro" id="IPR036942">
    <property type="entry name" value="Beta-barrel_TonB_sf"/>
</dbReference>
<keyword evidence="3" id="KW-0410">Iron transport</keyword>
<dbReference type="InterPro" id="IPR037066">
    <property type="entry name" value="Plug_dom_sf"/>
</dbReference>
<dbReference type="InterPro" id="IPR012910">
    <property type="entry name" value="Plug_dom"/>
</dbReference>
<evidence type="ECO:0000256" key="3">
    <source>
        <dbReference type="ARBA" id="ARBA00022496"/>
    </source>
</evidence>
<reference evidence="10 11" key="1">
    <citation type="submission" date="2018-10" db="EMBL/GenBank/DDBJ databases">
        <title>Genomic Encyclopedia of Type Strains, Phase IV (KMG-IV): sequencing the most valuable type-strain genomes for metagenomic binning, comparative biology and taxonomic classification.</title>
        <authorList>
            <person name="Goeker M."/>
        </authorList>
    </citation>
    <scope>NUCLEOTIDE SEQUENCE [LARGE SCALE GENOMIC DNA]</scope>
    <source>
        <strain evidence="10 11">DSM 4734</strain>
    </source>
</reference>
<sequence length="1066" mass="114190">MRVRRSGLSFAARLLAGAAMSLVLAPCAMAQADTPASAEAGRETRILFDIPAGPLANALRRYSILTGRQLLFESRLVEGRRVAALRGLATPGEALDELLAGTGLQVDRVDARTGVLSVSVPVSTSPDVATGLPVEAARVVESRPVGWLTLSGTAVPADPGEVIVVTGSRFARSNLTAVTPVFVLGRAEMEASGAYEMGALLAAQSPATLEFSGQSTHLSAQNAGLTSVGLRGLGTTRTLVLIDGRRTVSNSGNASRFGSGSIPVEFVERVEITTGGASALYGSDAIAGVVNFVLRDGIDGGSVLFQSGLTEDGGGAFSVGAMTIGRAFAAGRGHVLANLTIDQVGRIGGDQRDWAQADIALSNDGTQLEADRSTYTSGGRFIGYDFWFDESGLQQGFDPDLDSVSIRPEATVSLPRERQMLSLKARYDLADHVELFATALISRSQSRATREAQTAYYGQDFGPDRADIGRIALDNPFVPEAIRDAALADGLSGITWRRRFTELGPEYRDIDRATDRFWAGLTGQAAGWDWEAYVGHGRYTQIQLRSGELNYRHIQNALDVEPVAGGSGGYQCRDSAARLAGCVPLDMFGVGSISAQAADYIRATDRLDIDVRQDTFGVTLTGEAVFPGLGAIPLALGVEHRRDQQHTVGDPVTQSRDTGYVDVPDLDAAVDATEAFFETSLTLLSGRPMIEHLGVEFAGRLARYDIESVGGVGSFRLGASWVVSPGLQVRAQIANAQRAPGMNELYSPPRGDYDSVSDPCDGVTPASSGTVAENCRADARIAAVIASDGVFTQSGSSVYAPNSGNPDLTEEGARSWNLGFVFTPPQRPGFSLMLDAYDIRVDGAISSLSSQSLLRECYGATSLPAANAYCDTIERSQSGQLVAMLNRTDNLHALTSSGVDMRIREGWRVTDGWLRGDWNAQLLYAYTHRLQQEFARTDGSVQINRWDGEVGTPTHRWAGSLTWERGDWQLQWRARYEGAGLDSHDRAAAGDTDGQLFLAVDPWLQHDVSARIDLADGWRLFGGINNVFHDYGPFLPSGTDSGDRRNFNPAYDVAGRTAYLGLRRNW</sequence>
<comment type="subcellular location">
    <subcellularLocation>
        <location evidence="1 7">Cell outer membrane</location>
    </subcellularLocation>
</comment>
<feature type="domain" description="Secretin/TonB short N-terminal" evidence="9">
    <location>
        <begin position="68"/>
        <end position="119"/>
    </location>
</feature>
<keyword evidence="7" id="KW-0798">TonB box</keyword>
<dbReference type="PROSITE" id="PS51318">
    <property type="entry name" value="TAT"/>
    <property type="match status" value="1"/>
</dbReference>
<dbReference type="Proteomes" id="UP000273675">
    <property type="component" value="Unassembled WGS sequence"/>
</dbReference>
<evidence type="ECO:0000256" key="1">
    <source>
        <dbReference type="ARBA" id="ARBA00004442"/>
    </source>
</evidence>